<protein>
    <submittedName>
        <fullName evidence="2">Uncharacterized protein</fullName>
    </submittedName>
</protein>
<dbReference type="Proteomes" id="UP000308705">
    <property type="component" value="Unassembled WGS sequence"/>
</dbReference>
<organism evidence="2 3">
    <name type="scientific">Herbidospora galbida</name>
    <dbReference type="NCBI Taxonomy" id="2575442"/>
    <lineage>
        <taxon>Bacteria</taxon>
        <taxon>Bacillati</taxon>
        <taxon>Actinomycetota</taxon>
        <taxon>Actinomycetes</taxon>
        <taxon>Streptosporangiales</taxon>
        <taxon>Streptosporangiaceae</taxon>
        <taxon>Herbidospora</taxon>
    </lineage>
</organism>
<evidence type="ECO:0000313" key="2">
    <source>
        <dbReference type="EMBL" id="TKK84643.1"/>
    </source>
</evidence>
<dbReference type="EMBL" id="SZQA01000033">
    <property type="protein sequence ID" value="TKK84643.1"/>
    <property type="molecule type" value="Genomic_DNA"/>
</dbReference>
<keyword evidence="3" id="KW-1185">Reference proteome</keyword>
<dbReference type="AlphaFoldDB" id="A0A4V5UYG4"/>
<feature type="compositionally biased region" description="Basic and acidic residues" evidence="1">
    <location>
        <begin position="383"/>
        <end position="421"/>
    </location>
</feature>
<name>A0A4V5UYG4_9ACTN</name>
<feature type="compositionally biased region" description="Low complexity" evidence="1">
    <location>
        <begin position="296"/>
        <end position="318"/>
    </location>
</feature>
<feature type="region of interest" description="Disordered" evidence="1">
    <location>
        <begin position="225"/>
        <end position="430"/>
    </location>
</feature>
<accession>A0A4V5UYG4</accession>
<feature type="compositionally biased region" description="Low complexity" evidence="1">
    <location>
        <begin position="325"/>
        <end position="353"/>
    </location>
</feature>
<reference evidence="2 3" key="1">
    <citation type="submission" date="2019-04" db="EMBL/GenBank/DDBJ databases">
        <title>Herbidospora sp. NEAU-GS14.nov., a novel actinomycete isolated from soil.</title>
        <authorList>
            <person name="Han L."/>
        </authorList>
    </citation>
    <scope>NUCLEOTIDE SEQUENCE [LARGE SCALE GENOMIC DNA]</scope>
    <source>
        <strain evidence="2 3">NEAU-GS14</strain>
    </source>
</reference>
<sequence length="430" mass="46346">MSIQFSNISAAINQSSGSRTGMFDVLARVVDTTIQNRQRNTEFERRNAEWDRRHKVATDTQLGKEIARHDRQKAITDYRNDSRYNANRREAVARTDERINEATRASKVKLALHRDMSDVDEAAKKRIGDDAASAAGKAAYAKEEGAARGKVVGENYRRSNLTAWDNQDRQREVDTHQQSMRLADEANRQKIRHHWDRVDSGMSVPKPGAHLPDWYDSPYGQPYNPPAAAPKAPASRARAGNVATPASVPQTAAPAPTPARTPKKTPPASGIAGAMAFLTDPSNYTDTPAATPPAAPATTKAAPARAQRKPSVAKAAPSASPPPVAASAAPAATPAAVQAPQVNQPAAAKSASPAPAPQGRAGNIRPLPRATDSPRGVYVPASENHEHVSARASWDKRSVAQRSMDRLPGERIPTREEDSARIKQRRGTTP</sequence>
<evidence type="ECO:0000313" key="3">
    <source>
        <dbReference type="Proteomes" id="UP000308705"/>
    </source>
</evidence>
<evidence type="ECO:0000256" key="1">
    <source>
        <dbReference type="SAM" id="MobiDB-lite"/>
    </source>
</evidence>
<feature type="compositionally biased region" description="Low complexity" evidence="1">
    <location>
        <begin position="229"/>
        <end position="260"/>
    </location>
</feature>
<comment type="caution">
    <text evidence="2">The sequence shown here is derived from an EMBL/GenBank/DDBJ whole genome shotgun (WGS) entry which is preliminary data.</text>
</comment>
<gene>
    <name evidence="2" type="ORF">FDA94_28860</name>
</gene>
<dbReference type="RefSeq" id="WP_137250227.1">
    <property type="nucleotide sequence ID" value="NZ_SZQA01000033.1"/>
</dbReference>
<proteinExistence type="predicted"/>